<dbReference type="Pfam" id="PF03732">
    <property type="entry name" value="Retrotrans_gag"/>
    <property type="match status" value="1"/>
</dbReference>
<organism evidence="3">
    <name type="scientific">Sesamum latifolium</name>
    <dbReference type="NCBI Taxonomy" id="2727402"/>
    <lineage>
        <taxon>Eukaryota</taxon>
        <taxon>Viridiplantae</taxon>
        <taxon>Streptophyta</taxon>
        <taxon>Embryophyta</taxon>
        <taxon>Tracheophyta</taxon>
        <taxon>Spermatophyta</taxon>
        <taxon>Magnoliopsida</taxon>
        <taxon>eudicotyledons</taxon>
        <taxon>Gunneridae</taxon>
        <taxon>Pentapetalae</taxon>
        <taxon>asterids</taxon>
        <taxon>lamiids</taxon>
        <taxon>Lamiales</taxon>
        <taxon>Pedaliaceae</taxon>
        <taxon>Sesamum</taxon>
    </lineage>
</organism>
<feature type="region of interest" description="Disordered" evidence="1">
    <location>
        <begin position="48"/>
        <end position="91"/>
    </location>
</feature>
<evidence type="ECO:0000256" key="1">
    <source>
        <dbReference type="SAM" id="MobiDB-lite"/>
    </source>
</evidence>
<dbReference type="AlphaFoldDB" id="A0AAW2YFA5"/>
<accession>A0AAW2YFA5</accession>
<feature type="domain" description="Retrotransposon gag" evidence="2">
    <location>
        <begin position="175"/>
        <end position="264"/>
    </location>
</feature>
<evidence type="ECO:0000259" key="2">
    <source>
        <dbReference type="Pfam" id="PF03732"/>
    </source>
</evidence>
<feature type="region of interest" description="Disordered" evidence="1">
    <location>
        <begin position="1"/>
        <end position="22"/>
    </location>
</feature>
<proteinExistence type="predicted"/>
<name>A0AAW2YFA5_9LAMI</name>
<sequence length="317" mass="36968">MERYEGVGETEEEFSIEETQNSLEMRNEEMHTLVERAAERGVKAAIEWMRKEDRRRSKSPQRSNHRLVPENEDPPEHSMGPREKQKLEEAVSDPRIEALQKELNDLKRQMEPHTLTLRRGSPFEEKIITAHLMNIRVPQLTSYSRERGDPRDHIDQLITAMDMIDANEEMLYRNFRTTLVGRAQTWFSQQPPGSIYSFEQIAQKFVQHFASNKRLPKNPIQLFAVIQKVGESLKSYIQRFSNEVLDIPNMNPEFISGIMAQGLRNGGFVDSLIGEPATSWEELLTRADKFILIEESRKIKSSFRTQREPAREITRKT</sequence>
<feature type="compositionally biased region" description="Basic residues" evidence="1">
    <location>
        <begin position="56"/>
        <end position="65"/>
    </location>
</feature>
<reference evidence="3" key="2">
    <citation type="journal article" date="2024" name="Plant">
        <title>Genomic evolution and insights into agronomic trait innovations of Sesamum species.</title>
        <authorList>
            <person name="Miao H."/>
            <person name="Wang L."/>
            <person name="Qu L."/>
            <person name="Liu H."/>
            <person name="Sun Y."/>
            <person name="Le M."/>
            <person name="Wang Q."/>
            <person name="Wei S."/>
            <person name="Zheng Y."/>
            <person name="Lin W."/>
            <person name="Duan Y."/>
            <person name="Cao H."/>
            <person name="Xiong S."/>
            <person name="Wang X."/>
            <person name="Wei L."/>
            <person name="Li C."/>
            <person name="Ma Q."/>
            <person name="Ju M."/>
            <person name="Zhao R."/>
            <person name="Li G."/>
            <person name="Mu C."/>
            <person name="Tian Q."/>
            <person name="Mei H."/>
            <person name="Zhang T."/>
            <person name="Gao T."/>
            <person name="Zhang H."/>
        </authorList>
    </citation>
    <scope>NUCLEOTIDE SEQUENCE</scope>
    <source>
        <strain evidence="3">KEN1</strain>
    </source>
</reference>
<dbReference type="EMBL" id="JACGWN010000001">
    <property type="protein sequence ID" value="KAL0464281.1"/>
    <property type="molecule type" value="Genomic_DNA"/>
</dbReference>
<protein>
    <recommendedName>
        <fullName evidence="2">Retrotransposon gag domain-containing protein</fullName>
    </recommendedName>
</protein>
<reference evidence="3" key="1">
    <citation type="submission" date="2020-06" db="EMBL/GenBank/DDBJ databases">
        <authorList>
            <person name="Li T."/>
            <person name="Hu X."/>
            <person name="Zhang T."/>
            <person name="Song X."/>
            <person name="Zhang H."/>
            <person name="Dai N."/>
            <person name="Sheng W."/>
            <person name="Hou X."/>
            <person name="Wei L."/>
        </authorList>
    </citation>
    <scope>NUCLEOTIDE SEQUENCE</scope>
    <source>
        <strain evidence="3">KEN1</strain>
        <tissue evidence="3">Leaf</tissue>
    </source>
</reference>
<dbReference type="InterPro" id="IPR005162">
    <property type="entry name" value="Retrotrans_gag_dom"/>
</dbReference>
<dbReference type="PANTHER" id="PTHR33223:SF10">
    <property type="entry name" value="AMINOTRANSFERASE-LIKE PLANT MOBILE DOMAIN-CONTAINING PROTEIN"/>
    <property type="match status" value="1"/>
</dbReference>
<gene>
    <name evidence="3" type="ORF">Slati_0315700</name>
</gene>
<dbReference type="PANTHER" id="PTHR33223">
    <property type="entry name" value="CCHC-TYPE DOMAIN-CONTAINING PROTEIN"/>
    <property type="match status" value="1"/>
</dbReference>
<comment type="caution">
    <text evidence="3">The sequence shown here is derived from an EMBL/GenBank/DDBJ whole genome shotgun (WGS) entry which is preliminary data.</text>
</comment>
<evidence type="ECO:0000313" key="3">
    <source>
        <dbReference type="EMBL" id="KAL0464281.1"/>
    </source>
</evidence>
<feature type="compositionally biased region" description="Basic and acidic residues" evidence="1">
    <location>
        <begin position="74"/>
        <end position="91"/>
    </location>
</feature>